<accession>A0A1J4NV45</accession>
<evidence type="ECO:0000313" key="6">
    <source>
        <dbReference type="Proteomes" id="UP000034196"/>
    </source>
</evidence>
<dbReference type="STRING" id="1428628.WN71_024325"/>
<dbReference type="Gene3D" id="3.40.225.10">
    <property type="entry name" value="Class II aldolase/adducin N-terminal domain"/>
    <property type="match status" value="1"/>
</dbReference>
<dbReference type="SMART" id="SM01007">
    <property type="entry name" value="Aldolase_II"/>
    <property type="match status" value="1"/>
</dbReference>
<dbReference type="EMBL" id="LAVA02000058">
    <property type="protein sequence ID" value="OIJ65396.1"/>
    <property type="molecule type" value="Genomic_DNA"/>
</dbReference>
<evidence type="ECO:0000256" key="2">
    <source>
        <dbReference type="ARBA" id="ARBA00023239"/>
    </source>
</evidence>
<dbReference type="GO" id="GO:0005829">
    <property type="term" value="C:cytosol"/>
    <property type="evidence" value="ECO:0007669"/>
    <property type="project" value="TreeGrafter"/>
</dbReference>
<dbReference type="InterPro" id="IPR050197">
    <property type="entry name" value="Aldolase_class_II_sugar_metab"/>
</dbReference>
<dbReference type="InterPro" id="IPR036409">
    <property type="entry name" value="Aldolase_II/adducin_N_sf"/>
</dbReference>
<feature type="domain" description="Class II aldolase/adducin N-terminal" evidence="4">
    <location>
        <begin position="1"/>
        <end position="171"/>
    </location>
</feature>
<reference evidence="5" key="1">
    <citation type="submission" date="2016-10" db="EMBL/GenBank/DDBJ databases">
        <title>Genome sequence of Streptomyces mangrovisoli MUSC 149.</title>
        <authorList>
            <person name="Lee L.-H."/>
            <person name="Ser H.-L."/>
        </authorList>
    </citation>
    <scope>NUCLEOTIDE SEQUENCE [LARGE SCALE GENOMIC DNA]</scope>
    <source>
        <strain evidence="5">MUSC 149</strain>
    </source>
</reference>
<protein>
    <recommendedName>
        <fullName evidence="4">Class II aldolase/adducin N-terminal domain-containing protein</fullName>
    </recommendedName>
</protein>
<dbReference type="Proteomes" id="UP000034196">
    <property type="component" value="Unassembled WGS sequence"/>
</dbReference>
<gene>
    <name evidence="5" type="ORF">WN71_024325</name>
</gene>
<keyword evidence="6" id="KW-1185">Reference proteome</keyword>
<dbReference type="PANTHER" id="PTHR22789:SF0">
    <property type="entry name" value="3-OXO-TETRONATE 4-PHOSPHATE DECARBOXYLASE-RELATED"/>
    <property type="match status" value="1"/>
</dbReference>
<keyword evidence="1" id="KW-0479">Metal-binding</keyword>
<feature type="region of interest" description="Disordered" evidence="3">
    <location>
        <begin position="1"/>
        <end position="23"/>
    </location>
</feature>
<evidence type="ECO:0000313" key="5">
    <source>
        <dbReference type="EMBL" id="OIJ65396.1"/>
    </source>
</evidence>
<sequence length="214" mass="22391">MLGTDDHGDPVWGHVSQRDPDGRGVWLKTGPRGFDEVAADDVALVDLDGRLLEGSGPPPREYPLHTEVLRARGDINSVVHCHPPYSIALAATGAPLYAFSNGAGPFAGGVPRFEEPAGLVETAELGAAVADCLGDARGLFLVGHGIIAVGSSVSTAVTTAILLERACRLQVLAASAGGVDPALHHPGKRYAHAESDGYLLRTWDYLVRRVDSSA</sequence>
<keyword evidence="2" id="KW-0456">Lyase</keyword>
<evidence type="ECO:0000256" key="1">
    <source>
        <dbReference type="ARBA" id="ARBA00022723"/>
    </source>
</evidence>
<dbReference type="PANTHER" id="PTHR22789">
    <property type="entry name" value="FUCULOSE PHOSPHATE ALDOLASE"/>
    <property type="match status" value="1"/>
</dbReference>
<comment type="caution">
    <text evidence="5">The sequence shown here is derived from an EMBL/GenBank/DDBJ whole genome shotgun (WGS) entry which is preliminary data.</text>
</comment>
<evidence type="ECO:0000256" key="3">
    <source>
        <dbReference type="SAM" id="MobiDB-lite"/>
    </source>
</evidence>
<proteinExistence type="predicted"/>
<dbReference type="AlphaFoldDB" id="A0A1J4NV45"/>
<dbReference type="GO" id="GO:0046872">
    <property type="term" value="F:metal ion binding"/>
    <property type="evidence" value="ECO:0007669"/>
    <property type="project" value="UniProtKB-KW"/>
</dbReference>
<dbReference type="GO" id="GO:0019323">
    <property type="term" value="P:pentose catabolic process"/>
    <property type="evidence" value="ECO:0007669"/>
    <property type="project" value="TreeGrafter"/>
</dbReference>
<evidence type="ECO:0000259" key="4">
    <source>
        <dbReference type="SMART" id="SM01007"/>
    </source>
</evidence>
<name>A0A1J4NV45_9ACTN</name>
<dbReference type="SUPFAM" id="SSF53639">
    <property type="entry name" value="AraD/HMP-PK domain-like"/>
    <property type="match status" value="1"/>
</dbReference>
<organism evidence="5 6">
    <name type="scientific">Streptomyces mangrovisoli</name>
    <dbReference type="NCBI Taxonomy" id="1428628"/>
    <lineage>
        <taxon>Bacteria</taxon>
        <taxon>Bacillati</taxon>
        <taxon>Actinomycetota</taxon>
        <taxon>Actinomycetes</taxon>
        <taxon>Kitasatosporales</taxon>
        <taxon>Streptomycetaceae</taxon>
        <taxon>Streptomyces</taxon>
    </lineage>
</organism>
<dbReference type="GO" id="GO:0016832">
    <property type="term" value="F:aldehyde-lyase activity"/>
    <property type="evidence" value="ECO:0007669"/>
    <property type="project" value="TreeGrafter"/>
</dbReference>
<dbReference type="Pfam" id="PF00596">
    <property type="entry name" value="Aldolase_II"/>
    <property type="match status" value="1"/>
</dbReference>
<dbReference type="InterPro" id="IPR001303">
    <property type="entry name" value="Aldolase_II/adducin_N"/>
</dbReference>